<evidence type="ECO:0000256" key="1">
    <source>
        <dbReference type="ARBA" id="ARBA00008107"/>
    </source>
</evidence>
<dbReference type="RefSeq" id="WP_145194028.1">
    <property type="nucleotide sequence ID" value="NZ_CP036434.1"/>
</dbReference>
<organism evidence="3 4">
    <name type="scientific">Saltatorellus ferox</name>
    <dbReference type="NCBI Taxonomy" id="2528018"/>
    <lineage>
        <taxon>Bacteria</taxon>
        <taxon>Pseudomonadati</taxon>
        <taxon>Planctomycetota</taxon>
        <taxon>Planctomycetia</taxon>
        <taxon>Planctomycetia incertae sedis</taxon>
        <taxon>Saltatorellus</taxon>
    </lineage>
</organism>
<evidence type="ECO:0000313" key="3">
    <source>
        <dbReference type="EMBL" id="QDV04572.1"/>
    </source>
</evidence>
<proteinExistence type="inferred from homology"/>
<keyword evidence="4" id="KW-1185">Reference proteome</keyword>
<dbReference type="InterPro" id="IPR038078">
    <property type="entry name" value="PhoU-like_sf"/>
</dbReference>
<name>A0A518EKF5_9BACT</name>
<dbReference type="Proteomes" id="UP000320390">
    <property type="component" value="Chromosome"/>
</dbReference>
<evidence type="ECO:0000259" key="2">
    <source>
        <dbReference type="Pfam" id="PF01895"/>
    </source>
</evidence>
<accession>A0A518EKF5</accession>
<dbReference type="Gene3D" id="1.20.58.220">
    <property type="entry name" value="Phosphate transport system protein phou homolog 2, domain 2"/>
    <property type="match status" value="1"/>
</dbReference>
<dbReference type="EMBL" id="CP036434">
    <property type="protein sequence ID" value="QDV04572.1"/>
    <property type="molecule type" value="Genomic_DNA"/>
</dbReference>
<dbReference type="SUPFAM" id="SSF52788">
    <property type="entry name" value="Phosphotyrosine protein phosphatases I"/>
    <property type="match status" value="1"/>
</dbReference>
<gene>
    <name evidence="3" type="primary">phoU</name>
    <name evidence="3" type="ORF">Poly30_00630</name>
</gene>
<reference evidence="3 4" key="1">
    <citation type="submission" date="2019-02" db="EMBL/GenBank/DDBJ databases">
        <title>Deep-cultivation of Planctomycetes and their phenomic and genomic characterization uncovers novel biology.</title>
        <authorList>
            <person name="Wiegand S."/>
            <person name="Jogler M."/>
            <person name="Boedeker C."/>
            <person name="Pinto D."/>
            <person name="Vollmers J."/>
            <person name="Rivas-Marin E."/>
            <person name="Kohn T."/>
            <person name="Peeters S.H."/>
            <person name="Heuer A."/>
            <person name="Rast P."/>
            <person name="Oberbeckmann S."/>
            <person name="Bunk B."/>
            <person name="Jeske O."/>
            <person name="Meyerdierks A."/>
            <person name="Storesund J.E."/>
            <person name="Kallscheuer N."/>
            <person name="Luecker S."/>
            <person name="Lage O.M."/>
            <person name="Pohl T."/>
            <person name="Merkel B.J."/>
            <person name="Hornburger P."/>
            <person name="Mueller R.-W."/>
            <person name="Bruemmer F."/>
            <person name="Labrenz M."/>
            <person name="Spormann A.M."/>
            <person name="Op den Camp H."/>
            <person name="Overmann J."/>
            <person name="Amann R."/>
            <person name="Jetten M.S.M."/>
            <person name="Mascher T."/>
            <person name="Medema M.H."/>
            <person name="Devos D.P."/>
            <person name="Kaster A.-K."/>
            <person name="Ovreas L."/>
            <person name="Rohde M."/>
            <person name="Galperin M.Y."/>
            <person name="Jogler C."/>
        </authorList>
    </citation>
    <scope>NUCLEOTIDE SEQUENCE [LARGE SCALE GENOMIC DNA]</scope>
    <source>
        <strain evidence="3 4">Poly30</strain>
    </source>
</reference>
<evidence type="ECO:0000313" key="4">
    <source>
        <dbReference type="Proteomes" id="UP000320390"/>
    </source>
</evidence>
<feature type="domain" description="PhoU" evidence="2">
    <location>
        <begin position="21"/>
        <end position="107"/>
    </location>
</feature>
<dbReference type="Gene3D" id="3.40.50.2300">
    <property type="match status" value="1"/>
</dbReference>
<dbReference type="InterPro" id="IPR026022">
    <property type="entry name" value="PhoU_dom"/>
</dbReference>
<dbReference type="PANTHER" id="PTHR42930">
    <property type="entry name" value="PHOSPHATE-SPECIFIC TRANSPORT SYSTEM ACCESSORY PROTEIN PHOU"/>
    <property type="match status" value="1"/>
</dbReference>
<dbReference type="AlphaFoldDB" id="A0A518EKF5"/>
<comment type="similarity">
    <text evidence="1">Belongs to the PhoU family.</text>
</comment>
<dbReference type="NCBIfam" id="TIGR02135">
    <property type="entry name" value="phoU_full"/>
    <property type="match status" value="1"/>
</dbReference>
<dbReference type="GO" id="GO:0030643">
    <property type="term" value="P:intracellular phosphate ion homeostasis"/>
    <property type="evidence" value="ECO:0007669"/>
    <property type="project" value="InterPro"/>
</dbReference>
<dbReference type="OrthoDB" id="9814256at2"/>
<dbReference type="GO" id="GO:0045936">
    <property type="term" value="P:negative regulation of phosphate metabolic process"/>
    <property type="evidence" value="ECO:0007669"/>
    <property type="project" value="InterPro"/>
</dbReference>
<dbReference type="Pfam" id="PF01895">
    <property type="entry name" value="PhoU"/>
    <property type="match status" value="1"/>
</dbReference>
<dbReference type="SUPFAM" id="SSF109755">
    <property type="entry name" value="PhoU-like"/>
    <property type="match status" value="1"/>
</dbReference>
<dbReference type="PANTHER" id="PTHR42930:SF3">
    <property type="entry name" value="PHOSPHATE-SPECIFIC TRANSPORT SYSTEM ACCESSORY PROTEIN PHOU"/>
    <property type="match status" value="1"/>
</dbReference>
<sequence length="357" mass="39965">MSKGVYEARLEKDLASIRKRIRKMGKSVVAAVRDATQAVLDSDTDLATDIVLGDMPINRQARDLDERCHRFIARHLPSAGHLRFISSAMRLSKTLERIGDYAATIARAGLHFTKKPPEMLRQDIELLGGHATTVLQQCLDAYDKESVVEARANRSVVNRYGATFDKVYEDLLEVGRSGEYAIEDLFALHAIVHRLERVIHMGKNISEQTLFTLTGERKGEKTFDFLFVDRAGAGAALLAAQFCRKAYPEAGTFRCAGWDAAGEPNETFVQFADSKGIDLRVAVPVSFDDIRENFEDFDFVIDLEGGIREHIRRVPFHTTILSWPLTDSSDPSAVHKELVPRLNDLMEVLRGESEDDG</sequence>
<dbReference type="InterPro" id="IPR028366">
    <property type="entry name" value="PhoU"/>
</dbReference>
<protein>
    <submittedName>
        <fullName evidence="3">Phosphate-specific transport system accessory protein PhoU</fullName>
    </submittedName>
</protein>
<dbReference type="InterPro" id="IPR036196">
    <property type="entry name" value="Ptyr_pPase_sf"/>
</dbReference>